<keyword evidence="2" id="KW-0560">Oxidoreductase</keyword>
<dbReference type="Gene3D" id="3.90.180.10">
    <property type="entry name" value="Medium-chain alcohol dehydrogenases, catalytic domain"/>
    <property type="match status" value="1"/>
</dbReference>
<dbReference type="AlphaFoldDB" id="A0A084GES7"/>
<dbReference type="SMART" id="SM00829">
    <property type="entry name" value="PKS_ER"/>
    <property type="match status" value="1"/>
</dbReference>
<dbReference type="PANTHER" id="PTHR45348:SF2">
    <property type="entry name" value="ZINC-TYPE ALCOHOL DEHYDROGENASE-LIKE PROTEIN C2E1P3.01"/>
    <property type="match status" value="1"/>
</dbReference>
<feature type="domain" description="Enoyl reductase (ER)" evidence="3">
    <location>
        <begin position="26"/>
        <end position="401"/>
    </location>
</feature>
<dbReference type="OrthoDB" id="201656at2759"/>
<dbReference type="KEGG" id="sapo:SAPIO_CDS1660"/>
<evidence type="ECO:0000256" key="1">
    <source>
        <dbReference type="ARBA" id="ARBA00008072"/>
    </source>
</evidence>
<dbReference type="RefSeq" id="XP_016645638.1">
    <property type="nucleotide sequence ID" value="XM_016784881.1"/>
</dbReference>
<dbReference type="PANTHER" id="PTHR45348">
    <property type="entry name" value="HYPOTHETICAL OXIDOREDUCTASE (EUROFUNG)"/>
    <property type="match status" value="1"/>
</dbReference>
<comment type="caution">
    <text evidence="4">The sequence shown here is derived from an EMBL/GenBank/DDBJ whole genome shotgun (WGS) entry which is preliminary data.</text>
</comment>
<dbReference type="SUPFAM" id="SSF51735">
    <property type="entry name" value="NAD(P)-binding Rossmann-fold domains"/>
    <property type="match status" value="1"/>
</dbReference>
<name>A0A084GES7_PSEDA</name>
<evidence type="ECO:0000313" key="4">
    <source>
        <dbReference type="EMBL" id="KEZ45839.1"/>
    </source>
</evidence>
<dbReference type="EMBL" id="JOWA01000066">
    <property type="protein sequence ID" value="KEZ45839.1"/>
    <property type="molecule type" value="Genomic_DNA"/>
</dbReference>
<sequence length="404" mass="44110">MAPINQPKLPTVQTQLLLHQPRSPYETFAEGDIPNLKDGELLVQVEAIGLNPIDWKSADFGFALPKLPCLNGREFVGTVVAQNTPQGSRISVGDQVLAVATDYRDFRKSAFQEYAVVCSFNAIKIPKGIDPYQAASLGVAFVTAALSLGVCLGTTLPQQGKLSDLDLLSILQRQEREMVPKDCFEEIFNPIPLGSRPSKGEWILLYGASSVTAQLCIQLAKATGLKIIGVVDVKKHGERLRALGVDVLVDRADLDLAATEVRQHTHGSLRFAMDFIGKETSTWCQNVLAACASSRYPTDIDDPDAIPDPFTQKGSTLSHLVCLTGAPKVKAPNVRIHQVPVKMFHENEELGCVLSYWLYHSLKNGVITLPETQIVDGGLEVINSCLELMRRGEISGSRLVVKLK</sequence>
<dbReference type="InterPro" id="IPR047122">
    <property type="entry name" value="Trans-enoyl_RdTase-like"/>
</dbReference>
<dbReference type="Pfam" id="PF08240">
    <property type="entry name" value="ADH_N"/>
    <property type="match status" value="1"/>
</dbReference>
<dbReference type="GeneID" id="27720732"/>
<proteinExistence type="inferred from homology"/>
<protein>
    <recommendedName>
        <fullName evidence="3">Enoyl reductase (ER) domain-containing protein</fullName>
    </recommendedName>
</protein>
<dbReference type="CDD" id="cd08249">
    <property type="entry name" value="enoyl_reductase_like"/>
    <property type="match status" value="1"/>
</dbReference>
<comment type="similarity">
    <text evidence="1">Belongs to the zinc-containing alcohol dehydrogenase family.</text>
</comment>
<dbReference type="HOGENOM" id="CLU_026673_16_2_1"/>
<reference evidence="4 5" key="1">
    <citation type="journal article" date="2014" name="Genome Announc.">
        <title>Draft genome sequence of the pathogenic fungus Scedosporium apiospermum.</title>
        <authorList>
            <person name="Vandeputte P."/>
            <person name="Ghamrawi S."/>
            <person name="Rechenmann M."/>
            <person name="Iltis A."/>
            <person name="Giraud S."/>
            <person name="Fleury M."/>
            <person name="Thornton C."/>
            <person name="Delhaes L."/>
            <person name="Meyer W."/>
            <person name="Papon N."/>
            <person name="Bouchara J.P."/>
        </authorList>
    </citation>
    <scope>NUCLEOTIDE SEQUENCE [LARGE SCALE GENOMIC DNA]</scope>
    <source>
        <strain evidence="4 5">IHEM 14462</strain>
    </source>
</reference>
<dbReference type="SUPFAM" id="SSF50129">
    <property type="entry name" value="GroES-like"/>
    <property type="match status" value="1"/>
</dbReference>
<gene>
    <name evidence="4" type="ORF">SAPIO_CDS1660</name>
</gene>
<evidence type="ECO:0000256" key="2">
    <source>
        <dbReference type="ARBA" id="ARBA00023002"/>
    </source>
</evidence>
<organism evidence="4 5">
    <name type="scientific">Pseudallescheria apiosperma</name>
    <name type="common">Scedosporium apiospermum</name>
    <dbReference type="NCBI Taxonomy" id="563466"/>
    <lineage>
        <taxon>Eukaryota</taxon>
        <taxon>Fungi</taxon>
        <taxon>Dikarya</taxon>
        <taxon>Ascomycota</taxon>
        <taxon>Pezizomycotina</taxon>
        <taxon>Sordariomycetes</taxon>
        <taxon>Hypocreomycetidae</taxon>
        <taxon>Microascales</taxon>
        <taxon>Microascaceae</taxon>
        <taxon>Scedosporium</taxon>
    </lineage>
</organism>
<dbReference type="GO" id="GO:0016651">
    <property type="term" value="F:oxidoreductase activity, acting on NAD(P)H"/>
    <property type="evidence" value="ECO:0007669"/>
    <property type="project" value="InterPro"/>
</dbReference>
<dbReference type="OMA" id="IDWKGPA"/>
<dbReference type="Proteomes" id="UP000028545">
    <property type="component" value="Unassembled WGS sequence"/>
</dbReference>
<dbReference type="VEuPathDB" id="FungiDB:SAPIO_CDS1660"/>
<dbReference type="InterPro" id="IPR036291">
    <property type="entry name" value="NAD(P)-bd_dom_sf"/>
</dbReference>
<accession>A0A084GES7</accession>
<keyword evidence="5" id="KW-1185">Reference proteome</keyword>
<dbReference type="Gene3D" id="3.40.50.720">
    <property type="entry name" value="NAD(P)-binding Rossmann-like Domain"/>
    <property type="match status" value="1"/>
</dbReference>
<evidence type="ECO:0000259" key="3">
    <source>
        <dbReference type="SMART" id="SM00829"/>
    </source>
</evidence>
<dbReference type="InterPro" id="IPR013154">
    <property type="entry name" value="ADH-like_N"/>
</dbReference>
<dbReference type="InterPro" id="IPR011032">
    <property type="entry name" value="GroES-like_sf"/>
</dbReference>
<evidence type="ECO:0000313" key="5">
    <source>
        <dbReference type="Proteomes" id="UP000028545"/>
    </source>
</evidence>
<dbReference type="InterPro" id="IPR020843">
    <property type="entry name" value="ER"/>
</dbReference>